<keyword evidence="2" id="KW-0648">Protein biosynthesis</keyword>
<organism evidence="2 3">
    <name type="scientific">Candida glabrata</name>
    <name type="common">Yeast</name>
    <name type="synonym">Torulopsis glabrata</name>
    <dbReference type="NCBI Taxonomy" id="5478"/>
    <lineage>
        <taxon>Eukaryota</taxon>
        <taxon>Fungi</taxon>
        <taxon>Dikarya</taxon>
        <taxon>Ascomycota</taxon>
        <taxon>Saccharomycotina</taxon>
        <taxon>Saccharomycetes</taxon>
        <taxon>Saccharomycetales</taxon>
        <taxon>Saccharomycetaceae</taxon>
        <taxon>Nakaseomyces</taxon>
    </lineage>
</organism>
<dbReference type="GO" id="GO:0003743">
    <property type="term" value="F:translation initiation factor activity"/>
    <property type="evidence" value="ECO:0007669"/>
    <property type="project" value="UniProtKB-KW"/>
</dbReference>
<proteinExistence type="predicted"/>
<dbReference type="EMBL" id="LLZZ01000106">
    <property type="protein sequence ID" value="KTB08155.1"/>
    <property type="molecule type" value="Genomic_DNA"/>
</dbReference>
<dbReference type="AlphaFoldDB" id="A0A0W0D8Q4"/>
<accession>A0A0W0D8Q4</accession>
<dbReference type="GO" id="GO:0000500">
    <property type="term" value="C:RNA polymerase I upstream activating factor complex"/>
    <property type="evidence" value="ECO:0007669"/>
    <property type="project" value="InterPro"/>
</dbReference>
<dbReference type="PANTHER" id="PTHR28079">
    <property type="entry name" value="RNA POLYMERASE I-SPECIFIC TRANSCRIPTION INITIATION FACTOR RRN5"/>
    <property type="match status" value="1"/>
</dbReference>
<feature type="compositionally biased region" description="Acidic residues" evidence="1">
    <location>
        <begin position="74"/>
        <end position="108"/>
    </location>
</feature>
<protein>
    <submittedName>
        <fullName evidence="2">RNA polymerase I-specific transcription initiation factor RRN5</fullName>
    </submittedName>
</protein>
<dbReference type="GO" id="GO:0006361">
    <property type="term" value="P:transcription initiation at RNA polymerase I promoter"/>
    <property type="evidence" value="ECO:0007669"/>
    <property type="project" value="TreeGrafter"/>
</dbReference>
<keyword evidence="2" id="KW-0396">Initiation factor</keyword>
<dbReference type="GO" id="GO:0000182">
    <property type="term" value="F:rDNA binding"/>
    <property type="evidence" value="ECO:0007669"/>
    <property type="project" value="TreeGrafter"/>
</dbReference>
<name>A0A0W0D8Q4_CANGB</name>
<dbReference type="PANTHER" id="PTHR28079:SF1">
    <property type="entry name" value="RNA POLYMERASE I-SPECIFIC TRANSCRIPTION INITIATION FACTOR RRN5"/>
    <property type="match status" value="1"/>
</dbReference>
<dbReference type="Proteomes" id="UP000054886">
    <property type="component" value="Unassembled WGS sequence"/>
</dbReference>
<dbReference type="GO" id="GO:0001181">
    <property type="term" value="F:RNA polymerase I general transcription initiation factor activity"/>
    <property type="evidence" value="ECO:0007669"/>
    <property type="project" value="TreeGrafter"/>
</dbReference>
<evidence type="ECO:0000313" key="3">
    <source>
        <dbReference type="Proteomes" id="UP000054886"/>
    </source>
</evidence>
<feature type="region of interest" description="Disordered" evidence="1">
    <location>
        <begin position="70"/>
        <end position="108"/>
    </location>
</feature>
<evidence type="ECO:0000313" key="2">
    <source>
        <dbReference type="EMBL" id="KTB08155.1"/>
    </source>
</evidence>
<dbReference type="InterPro" id="IPR039601">
    <property type="entry name" value="Rrn5"/>
</dbReference>
<dbReference type="VEuPathDB" id="FungiDB:B1J91_M04477g"/>
<comment type="caution">
    <text evidence="2">The sequence shown here is derived from an EMBL/GenBank/DDBJ whole genome shotgun (WGS) entry which is preliminary data.</text>
</comment>
<dbReference type="VEuPathDB" id="FungiDB:GWK60_M04389"/>
<gene>
    <name evidence="2" type="ORF">AO440_004050</name>
</gene>
<dbReference type="VEuPathDB" id="FungiDB:GVI51_M04389"/>
<evidence type="ECO:0000256" key="1">
    <source>
        <dbReference type="SAM" id="MobiDB-lite"/>
    </source>
</evidence>
<sequence length="554" mass="64910">MSDDRTHKKQKRIRVRTDVVADYFDLYNREVRRVLMPEFGLTEELTRSKVHVNSRVRCLEPDHFSGQVLRRDDYDDYDDDDEEHDDSESDGDYTTDDEVEPAEDDDMGTEWTRYEKEQFFYCMSRYSIHRVDEWCQTFTNKSKYEILVYYQVLRSNLEQLKTTRYKRLLPRSRFPIAYEMSPEFIRLEEMLCEQVNDVVLHKAGRDEGSVEDNEDSIIDIEKWNARWEPLYANTHIEELRPISIEPLPIAPEAIRYLTELVKRHTRKLLWHSVLPSLESARISKAALLGRQAEKRQAEKRPLAEEDVIEIQAHPRKKHHRDYYPHEITREDVLQAVITLKQEGSTQTYPLTLGECVLDTLKKYEIETSTQGRLFHSKDIAKQSVLSNLVSSHQRHHNAEDDSALALTGELATRYYDGISYMDRKYMSRMNRLLTSTYADSELWHVTKSTTALQGPPDLFVQYYSHSVPTPHENNVTEKLALQLHDTQLANAVLDNPCEVALACEESRRLDLEDLARSRKHENMLLRYLVGVSERAQPMRVITDQTRSTASSRNC</sequence>
<dbReference type="VEuPathDB" id="FungiDB:CAGL0M04477g"/>
<dbReference type="GO" id="GO:0042790">
    <property type="term" value="P:nucleolar large rRNA transcription by RNA polymerase I"/>
    <property type="evidence" value="ECO:0007669"/>
    <property type="project" value="InterPro"/>
</dbReference>
<reference evidence="2 3" key="1">
    <citation type="submission" date="2015-10" db="EMBL/GenBank/DDBJ databases">
        <title>Draft genomes sequences of Candida glabrata isolates 1A, 1B, 2A, 2B, 3A and 3B.</title>
        <authorList>
            <person name="Haavelsrud O.E."/>
            <person name="Gaustad P."/>
        </authorList>
    </citation>
    <scope>NUCLEOTIDE SEQUENCE [LARGE SCALE GENOMIC DNA]</scope>
    <source>
        <strain evidence="2">910700640</strain>
    </source>
</reference>